<dbReference type="AlphaFoldDB" id="A0A5B2TCY2"/>
<accession>A0A5B2TCY2</accession>
<evidence type="ECO:0000313" key="2">
    <source>
        <dbReference type="EMBL" id="KAA2212357.1"/>
    </source>
</evidence>
<keyword evidence="1" id="KW-0732">Signal</keyword>
<name>A0A5B2TCY2_9PROT</name>
<organism evidence="2 3">
    <name type="scientific">Teichococcus oryzae</name>
    <dbReference type="NCBI Taxonomy" id="1608942"/>
    <lineage>
        <taxon>Bacteria</taxon>
        <taxon>Pseudomonadati</taxon>
        <taxon>Pseudomonadota</taxon>
        <taxon>Alphaproteobacteria</taxon>
        <taxon>Acetobacterales</taxon>
        <taxon>Roseomonadaceae</taxon>
        <taxon>Roseomonas</taxon>
    </lineage>
</organism>
<evidence type="ECO:0000313" key="3">
    <source>
        <dbReference type="Proteomes" id="UP000322110"/>
    </source>
</evidence>
<sequence length="130" mass="13101">MMIRGSVSALFGIAGAWLVAVAPVSQASAQQPAITVLSQGENFAIEYGPGHSFNLLGGAAVRSVTGGEGGSIAYSDGRAMQSPMLTNITGQGENQQIVYSAPVVPDVLLAGSRQPAGLVETASAADRAGR</sequence>
<dbReference type="OrthoDB" id="9942390at2"/>
<feature type="chain" id="PRO_5023138467" evidence="1">
    <location>
        <begin position="28"/>
        <end position="130"/>
    </location>
</feature>
<gene>
    <name evidence="2" type="ORF">F0Q34_15040</name>
</gene>
<proteinExistence type="predicted"/>
<keyword evidence="3" id="KW-1185">Reference proteome</keyword>
<reference evidence="2 3" key="1">
    <citation type="journal article" date="2015" name="Int. J. Syst. Evol. Microbiol.">
        <title>Roseomonas oryzae sp. nov., isolated from paddy rhizosphere soil.</title>
        <authorList>
            <person name="Ramaprasad E.V."/>
            <person name="Sasikala Ch."/>
            <person name="Ramana Ch.V."/>
        </authorList>
    </citation>
    <scope>NUCLEOTIDE SEQUENCE [LARGE SCALE GENOMIC DNA]</scope>
    <source>
        <strain evidence="2 3">KCTC 42542</strain>
    </source>
</reference>
<feature type="signal peptide" evidence="1">
    <location>
        <begin position="1"/>
        <end position="27"/>
    </location>
</feature>
<protein>
    <submittedName>
        <fullName evidence="2">Uncharacterized protein</fullName>
    </submittedName>
</protein>
<comment type="caution">
    <text evidence="2">The sequence shown here is derived from an EMBL/GenBank/DDBJ whole genome shotgun (WGS) entry which is preliminary data.</text>
</comment>
<evidence type="ECO:0000256" key="1">
    <source>
        <dbReference type="SAM" id="SignalP"/>
    </source>
</evidence>
<dbReference type="RefSeq" id="WP_149813054.1">
    <property type="nucleotide sequence ID" value="NZ_VUKA01000008.1"/>
</dbReference>
<dbReference type="Proteomes" id="UP000322110">
    <property type="component" value="Unassembled WGS sequence"/>
</dbReference>
<dbReference type="EMBL" id="VUKA01000008">
    <property type="protein sequence ID" value="KAA2212357.1"/>
    <property type="molecule type" value="Genomic_DNA"/>
</dbReference>